<evidence type="ECO:0000313" key="2">
    <source>
        <dbReference type="Proteomes" id="UP001479436"/>
    </source>
</evidence>
<accession>A0ABR2VLX4</accession>
<name>A0ABR2VLX4_9FUNG</name>
<dbReference type="Proteomes" id="UP001479436">
    <property type="component" value="Unassembled WGS sequence"/>
</dbReference>
<reference evidence="1 2" key="1">
    <citation type="submission" date="2023-04" db="EMBL/GenBank/DDBJ databases">
        <title>Genome of Basidiobolus ranarum AG-B5.</title>
        <authorList>
            <person name="Stajich J.E."/>
            <person name="Carter-House D."/>
            <person name="Gryganskyi A."/>
        </authorList>
    </citation>
    <scope>NUCLEOTIDE SEQUENCE [LARGE SCALE GENOMIC DNA]</scope>
    <source>
        <strain evidence="1 2">AG-B5</strain>
    </source>
</reference>
<feature type="non-terminal residue" evidence="1">
    <location>
        <position position="1"/>
    </location>
</feature>
<dbReference type="EMBL" id="JASJQH010009551">
    <property type="protein sequence ID" value="KAK9679147.1"/>
    <property type="molecule type" value="Genomic_DNA"/>
</dbReference>
<sequence length="96" mass="10993">FWIVPWNDPSFWMMSKLGPYVSSDSSQRYLACPHHLGAERAFKEVSPGSSGGVQLVAIVVNYSVDIYHSIYHQLYTIAIPFRMRDLHKQSAVKHKL</sequence>
<keyword evidence="2" id="KW-1185">Reference proteome</keyword>
<evidence type="ECO:0000313" key="1">
    <source>
        <dbReference type="EMBL" id="KAK9679147.1"/>
    </source>
</evidence>
<protein>
    <submittedName>
        <fullName evidence="1">Uncharacterized protein</fullName>
    </submittedName>
</protein>
<proteinExistence type="predicted"/>
<comment type="caution">
    <text evidence="1">The sequence shown here is derived from an EMBL/GenBank/DDBJ whole genome shotgun (WGS) entry which is preliminary data.</text>
</comment>
<gene>
    <name evidence="1" type="ORF">K7432_016386</name>
</gene>
<organism evidence="1 2">
    <name type="scientific">Basidiobolus ranarum</name>
    <dbReference type="NCBI Taxonomy" id="34480"/>
    <lineage>
        <taxon>Eukaryota</taxon>
        <taxon>Fungi</taxon>
        <taxon>Fungi incertae sedis</taxon>
        <taxon>Zoopagomycota</taxon>
        <taxon>Entomophthoromycotina</taxon>
        <taxon>Basidiobolomycetes</taxon>
        <taxon>Basidiobolales</taxon>
        <taxon>Basidiobolaceae</taxon>
        <taxon>Basidiobolus</taxon>
    </lineage>
</organism>